<evidence type="ECO:0000259" key="6">
    <source>
        <dbReference type="Pfam" id="PF03755"/>
    </source>
</evidence>
<proteinExistence type="inferred from homology"/>
<evidence type="ECO:0000259" key="7">
    <source>
        <dbReference type="Pfam" id="PF08340"/>
    </source>
</evidence>
<organism evidence="8 9">
    <name type="scientific">Empedobacter falsenii</name>
    <dbReference type="NCBI Taxonomy" id="343874"/>
    <lineage>
        <taxon>Bacteria</taxon>
        <taxon>Pseudomonadati</taxon>
        <taxon>Bacteroidota</taxon>
        <taxon>Flavobacteriia</taxon>
        <taxon>Flavobacteriales</taxon>
        <taxon>Weeksellaceae</taxon>
        <taxon>Empedobacter</taxon>
    </lineage>
</organism>
<feature type="domain" description="Endoribonuclease YicC-like C-terminal" evidence="7">
    <location>
        <begin position="173"/>
        <end position="285"/>
    </location>
</feature>
<keyword evidence="2" id="KW-0540">Nuclease</keyword>
<dbReference type="Pfam" id="PF03755">
    <property type="entry name" value="YicC-like_N"/>
    <property type="match status" value="1"/>
</dbReference>
<dbReference type="PANTHER" id="PTHR30636">
    <property type="entry name" value="UPF0701 PROTEIN YICC"/>
    <property type="match status" value="1"/>
</dbReference>
<dbReference type="Pfam" id="PF08340">
    <property type="entry name" value="YicC-like_C"/>
    <property type="match status" value="1"/>
</dbReference>
<keyword evidence="4" id="KW-0378">Hydrolase</keyword>
<accession>A0A376GKF0</accession>
<dbReference type="GO" id="GO:0016787">
    <property type="term" value="F:hydrolase activity"/>
    <property type="evidence" value="ECO:0007669"/>
    <property type="project" value="UniProtKB-KW"/>
</dbReference>
<dbReference type="STRING" id="343874.GCA_000805695_02619"/>
<dbReference type="RefSeq" id="WP_260392484.1">
    <property type="nucleotide sequence ID" value="NZ_JACALQ010000001.1"/>
</dbReference>
<dbReference type="InterPro" id="IPR013527">
    <property type="entry name" value="YicC-like_N"/>
</dbReference>
<keyword evidence="3" id="KW-0255">Endonuclease</keyword>
<dbReference type="InterPro" id="IPR013551">
    <property type="entry name" value="YicC-like_C"/>
</dbReference>
<gene>
    <name evidence="8" type="primary">yicC</name>
    <name evidence="8" type="ORF">NCTC13456_03064</name>
</gene>
<feature type="domain" description="Endoribonuclease YicC-like N-terminal" evidence="6">
    <location>
        <begin position="2"/>
        <end position="152"/>
    </location>
</feature>
<evidence type="ECO:0000256" key="5">
    <source>
        <dbReference type="ARBA" id="ARBA00035648"/>
    </source>
</evidence>
<evidence type="ECO:0000313" key="9">
    <source>
        <dbReference type="Proteomes" id="UP000254737"/>
    </source>
</evidence>
<dbReference type="AlphaFoldDB" id="A0A376GKF0"/>
<dbReference type="PANTHER" id="PTHR30636:SF3">
    <property type="entry name" value="UPF0701 PROTEIN YICC"/>
    <property type="match status" value="1"/>
</dbReference>
<comment type="cofactor">
    <cofactor evidence="1">
        <name>a divalent metal cation</name>
        <dbReference type="ChEBI" id="CHEBI:60240"/>
    </cofactor>
</comment>
<evidence type="ECO:0000256" key="3">
    <source>
        <dbReference type="ARBA" id="ARBA00022759"/>
    </source>
</evidence>
<dbReference type="EMBL" id="UFXS01000001">
    <property type="protein sequence ID" value="STD59413.1"/>
    <property type="molecule type" value="Genomic_DNA"/>
</dbReference>
<dbReference type="NCBIfam" id="TIGR00255">
    <property type="entry name" value="YicC/YloC family endoribonuclease"/>
    <property type="match status" value="1"/>
</dbReference>
<evidence type="ECO:0000313" key="8">
    <source>
        <dbReference type="EMBL" id="STD59413.1"/>
    </source>
</evidence>
<protein>
    <submittedName>
        <fullName evidence="8">YicC-like family, N-terminal region</fullName>
    </submittedName>
</protein>
<dbReference type="Proteomes" id="UP000254737">
    <property type="component" value="Unassembled WGS sequence"/>
</dbReference>
<comment type="similarity">
    <text evidence="5">Belongs to the YicC/YloC family.</text>
</comment>
<dbReference type="GO" id="GO:0004521">
    <property type="term" value="F:RNA endonuclease activity"/>
    <property type="evidence" value="ECO:0007669"/>
    <property type="project" value="InterPro"/>
</dbReference>
<evidence type="ECO:0000256" key="4">
    <source>
        <dbReference type="ARBA" id="ARBA00022801"/>
    </source>
</evidence>
<dbReference type="InterPro" id="IPR005229">
    <property type="entry name" value="YicC/YloC-like"/>
</dbReference>
<name>A0A376GKF0_9FLAO</name>
<evidence type="ECO:0000256" key="2">
    <source>
        <dbReference type="ARBA" id="ARBA00022722"/>
    </source>
</evidence>
<sequence>MIASMTGYGKAVLELPEKKVTIEIRSLNSKTLDLNTRIPSFYREKELEIRNLISEKVQRGKVDFSMLVELNPAARNQNINAELIKSYMAEFKSITPNVTDGELLPVVMRLPDVISYTQDDLGEDEWNQIRATIIDAIDALNQFRLDEGKVLEKYLTLNLNNILELLTQVVPFEKERIETIKERFNKRLEEVKVDIDQNRFEQELIFYLEKLDITEEKVRLKNHCEYFLKELAGTESNGKKLGFISQEIGREINTLGSKSNHSEMQKIVVQMKDELEKIKEQSLNIL</sequence>
<evidence type="ECO:0000256" key="1">
    <source>
        <dbReference type="ARBA" id="ARBA00001968"/>
    </source>
</evidence>
<reference evidence="8 9" key="1">
    <citation type="submission" date="2018-06" db="EMBL/GenBank/DDBJ databases">
        <authorList>
            <consortium name="Pathogen Informatics"/>
            <person name="Doyle S."/>
        </authorList>
    </citation>
    <scope>NUCLEOTIDE SEQUENCE [LARGE SCALE GENOMIC DNA]</scope>
    <source>
        <strain evidence="8 9">NCTC13456</strain>
    </source>
</reference>